<evidence type="ECO:0000313" key="2">
    <source>
        <dbReference type="Proteomes" id="UP000481030"/>
    </source>
</evidence>
<comment type="caution">
    <text evidence="1">The sequence shown here is derived from an EMBL/GenBank/DDBJ whole genome shotgun (WGS) entry which is preliminary data.</text>
</comment>
<evidence type="ECO:0000313" key="1">
    <source>
        <dbReference type="EMBL" id="KAB2336339.1"/>
    </source>
</evidence>
<dbReference type="EMBL" id="WBOS01000004">
    <property type="protein sequence ID" value="KAB2336339.1"/>
    <property type="molecule type" value="Genomic_DNA"/>
</dbReference>
<gene>
    <name evidence="1" type="ORF">F7731_12715</name>
</gene>
<dbReference type="AlphaFoldDB" id="A0A6L3V5D6"/>
<sequence>MLIWVMGTIIGKGFVQKERRDIIKRYFALISIAVLFLLSSCSENIEVVNIKDKSLSGQLLIQKAEDNTSSREMTKTIKDKQKIKQVLTMVEGLEVKETNSENVTNQLKEQNNYLFYFSEGEKLETSKKAPYAFSVLSDGTFIFFYKDFNAPQKPRITIEKHKELFNDIKQILEINF</sequence>
<proteinExistence type="predicted"/>
<keyword evidence="2" id="KW-1185">Reference proteome</keyword>
<dbReference type="RefSeq" id="WP_151535143.1">
    <property type="nucleotide sequence ID" value="NZ_WBOS01000004.1"/>
</dbReference>
<reference evidence="1 2" key="1">
    <citation type="journal article" date="2016" name="Antonie Van Leeuwenhoek">
        <title>Bacillus depressus sp. nov., isolated from soil of a sunflower field.</title>
        <authorList>
            <person name="Wei X."/>
            <person name="Xin D."/>
            <person name="Xin Y."/>
            <person name="Zhang H."/>
            <person name="Wang T."/>
            <person name="Zhang J."/>
        </authorList>
    </citation>
    <scope>NUCLEOTIDE SEQUENCE [LARGE SCALE GENOMIC DNA]</scope>
    <source>
        <strain evidence="1 2">BZ1</strain>
    </source>
</reference>
<organism evidence="1 2">
    <name type="scientific">Cytobacillus depressus</name>
    <dbReference type="NCBI Taxonomy" id="1602942"/>
    <lineage>
        <taxon>Bacteria</taxon>
        <taxon>Bacillati</taxon>
        <taxon>Bacillota</taxon>
        <taxon>Bacilli</taxon>
        <taxon>Bacillales</taxon>
        <taxon>Bacillaceae</taxon>
        <taxon>Cytobacillus</taxon>
    </lineage>
</organism>
<accession>A0A6L3V5D6</accession>
<protein>
    <submittedName>
        <fullName evidence="1">Uncharacterized protein</fullName>
    </submittedName>
</protein>
<dbReference type="OrthoDB" id="2878060at2"/>
<name>A0A6L3V5D6_9BACI</name>
<dbReference type="Proteomes" id="UP000481030">
    <property type="component" value="Unassembled WGS sequence"/>
</dbReference>